<name>A0A7C9J1H5_9ACTN</name>
<evidence type="ECO:0008006" key="5">
    <source>
        <dbReference type="Google" id="ProtNLM"/>
    </source>
</evidence>
<reference evidence="3 4" key="1">
    <citation type="submission" date="2020-01" db="EMBL/GenBank/DDBJ databases">
        <title>Herbidospora sp. NEAU-GS84 nov., a novel actinomycete isolated from soil.</title>
        <authorList>
            <person name="Han L."/>
        </authorList>
    </citation>
    <scope>NUCLEOTIDE SEQUENCE [LARGE SCALE GENOMIC DNA]</scope>
    <source>
        <strain evidence="3 4">NEAU-GS84</strain>
    </source>
</reference>
<sequence length="95" mass="9520">MGRRVSVLLLIAGAVVAALAVSGVFAAFGDDGPQLGGPVVVTVEPSGTTTPAKEPTPRPSTSPAKKTRGEPVKPPPPKQGGDDDGDDDDDDGDDD</sequence>
<gene>
    <name evidence="3" type="ORF">GT755_05185</name>
</gene>
<evidence type="ECO:0000313" key="4">
    <source>
        <dbReference type="Proteomes" id="UP000479526"/>
    </source>
</evidence>
<feature type="signal peptide" evidence="2">
    <location>
        <begin position="1"/>
        <end position="26"/>
    </location>
</feature>
<comment type="caution">
    <text evidence="3">The sequence shown here is derived from an EMBL/GenBank/DDBJ whole genome shotgun (WGS) entry which is preliminary data.</text>
</comment>
<feature type="region of interest" description="Disordered" evidence="1">
    <location>
        <begin position="29"/>
        <end position="95"/>
    </location>
</feature>
<evidence type="ECO:0000256" key="1">
    <source>
        <dbReference type="SAM" id="MobiDB-lite"/>
    </source>
</evidence>
<protein>
    <recommendedName>
        <fullName evidence="5">Small secreted hydrophilic protein</fullName>
    </recommendedName>
</protein>
<dbReference type="AlphaFoldDB" id="A0A7C9J1H5"/>
<evidence type="ECO:0000313" key="3">
    <source>
        <dbReference type="EMBL" id="NAS21080.1"/>
    </source>
</evidence>
<accession>A0A7C9J1H5</accession>
<dbReference type="RefSeq" id="WP_161478505.1">
    <property type="nucleotide sequence ID" value="NZ_WXEW01000001.1"/>
</dbReference>
<feature type="chain" id="PRO_5028867818" description="Small secreted hydrophilic protein" evidence="2">
    <location>
        <begin position="27"/>
        <end position="95"/>
    </location>
</feature>
<keyword evidence="2" id="KW-0732">Signal</keyword>
<dbReference type="Proteomes" id="UP000479526">
    <property type="component" value="Unassembled WGS sequence"/>
</dbReference>
<evidence type="ECO:0000256" key="2">
    <source>
        <dbReference type="SAM" id="SignalP"/>
    </source>
</evidence>
<proteinExistence type="predicted"/>
<keyword evidence="4" id="KW-1185">Reference proteome</keyword>
<feature type="compositionally biased region" description="Acidic residues" evidence="1">
    <location>
        <begin position="82"/>
        <end position="95"/>
    </location>
</feature>
<organism evidence="3 4">
    <name type="scientific">Herbidospora solisilvae</name>
    <dbReference type="NCBI Taxonomy" id="2696284"/>
    <lineage>
        <taxon>Bacteria</taxon>
        <taxon>Bacillati</taxon>
        <taxon>Actinomycetota</taxon>
        <taxon>Actinomycetes</taxon>
        <taxon>Streptosporangiales</taxon>
        <taxon>Streptosporangiaceae</taxon>
        <taxon>Herbidospora</taxon>
    </lineage>
</organism>
<dbReference type="EMBL" id="WXEW01000001">
    <property type="protein sequence ID" value="NAS21080.1"/>
    <property type="molecule type" value="Genomic_DNA"/>
</dbReference>